<dbReference type="Proteomes" id="UP000037035">
    <property type="component" value="Unassembled WGS sequence"/>
</dbReference>
<comment type="caution">
    <text evidence="2">The sequence shown here is derived from an EMBL/GenBank/DDBJ whole genome shotgun (WGS) entry which is preliminary data.</text>
</comment>
<proteinExistence type="predicted"/>
<dbReference type="AlphaFoldDB" id="A0A0L6VDF7"/>
<dbReference type="VEuPathDB" id="FungiDB:VP01_1867g3"/>
<gene>
    <name evidence="2" type="ORF">VP01_1867g3</name>
</gene>
<keyword evidence="3" id="KW-1185">Reference proteome</keyword>
<reference evidence="2 3" key="1">
    <citation type="submission" date="2015-08" db="EMBL/GenBank/DDBJ databases">
        <title>Next Generation Sequencing and Analysis of the Genome of Puccinia sorghi L Schw, the Causal Agent of Maize Common Rust.</title>
        <authorList>
            <person name="Rochi L."/>
            <person name="Burguener G."/>
            <person name="Darino M."/>
            <person name="Turjanski A."/>
            <person name="Kreff E."/>
            <person name="Dieguez M.J."/>
            <person name="Sacco F."/>
        </authorList>
    </citation>
    <scope>NUCLEOTIDE SEQUENCE [LARGE SCALE GENOMIC DNA]</scope>
    <source>
        <strain evidence="2 3">RO10H11247</strain>
    </source>
</reference>
<protein>
    <submittedName>
        <fullName evidence="2">Uncharacterized protein</fullName>
    </submittedName>
</protein>
<dbReference type="EMBL" id="LAVV01006689">
    <property type="protein sequence ID" value="KNZ58759.1"/>
    <property type="molecule type" value="Genomic_DNA"/>
</dbReference>
<name>A0A0L6VDF7_9BASI</name>
<evidence type="ECO:0000256" key="1">
    <source>
        <dbReference type="SAM" id="MobiDB-lite"/>
    </source>
</evidence>
<evidence type="ECO:0000313" key="3">
    <source>
        <dbReference type="Proteomes" id="UP000037035"/>
    </source>
</evidence>
<feature type="region of interest" description="Disordered" evidence="1">
    <location>
        <begin position="97"/>
        <end position="126"/>
    </location>
</feature>
<dbReference type="OrthoDB" id="1745472at2759"/>
<feature type="compositionally biased region" description="Low complexity" evidence="1">
    <location>
        <begin position="97"/>
        <end position="112"/>
    </location>
</feature>
<accession>A0A0L6VDF7</accession>
<sequence>MKVFNTEEVAFDKFLDDFNSSFFDHNCQHRAEFNSHARTVGWADAPLMSLYQHGLKENFQIAVVMSNIQFISLRTMQAMALKASQKIEGICNGQPSPISPASSSASTPNPNSMDLSDFQRGGPHNQLSDAKCDRQLQLNLCFCCGQARHFSFWFSNRNRKSQGCQHSLSSAWILNFNPISTGSAPTSAPPTLPQPLKMLACQKNGGAQALIQLASALLLTL</sequence>
<evidence type="ECO:0000313" key="2">
    <source>
        <dbReference type="EMBL" id="KNZ58759.1"/>
    </source>
</evidence>
<organism evidence="2 3">
    <name type="scientific">Puccinia sorghi</name>
    <dbReference type="NCBI Taxonomy" id="27349"/>
    <lineage>
        <taxon>Eukaryota</taxon>
        <taxon>Fungi</taxon>
        <taxon>Dikarya</taxon>
        <taxon>Basidiomycota</taxon>
        <taxon>Pucciniomycotina</taxon>
        <taxon>Pucciniomycetes</taxon>
        <taxon>Pucciniales</taxon>
        <taxon>Pucciniaceae</taxon>
        <taxon>Puccinia</taxon>
    </lineage>
</organism>